<organism evidence="1 2">
    <name type="scientific">Ligilactobacillus faecis</name>
    <dbReference type="NCBI Taxonomy" id="762833"/>
    <lineage>
        <taxon>Bacteria</taxon>
        <taxon>Bacillati</taxon>
        <taxon>Bacillota</taxon>
        <taxon>Bacilli</taxon>
        <taxon>Lactobacillales</taxon>
        <taxon>Lactobacillaceae</taxon>
        <taxon>Ligilactobacillus</taxon>
    </lineage>
</organism>
<name>A0ABV4DP69_9LACO</name>
<accession>A0ABV4DP69</accession>
<dbReference type="RefSeq" id="WP_369940416.1">
    <property type="nucleotide sequence ID" value="NZ_JBCLUF010000003.1"/>
</dbReference>
<evidence type="ECO:0000313" key="2">
    <source>
        <dbReference type="Proteomes" id="UP001565236"/>
    </source>
</evidence>
<protein>
    <submittedName>
        <fullName evidence="1">Uncharacterized protein</fullName>
    </submittedName>
</protein>
<gene>
    <name evidence="1" type="ORF">AALT52_01435</name>
</gene>
<sequence length="146" mass="17137">MSMSVDIVQLEPLIKHQFSSMIIIVQHLIEQRLSENKRALCFTHHILNDFEFNYIEDGGFYTWEFIINDEPDYTKKEYLDTLITLSRHPDLVYLCLCDLYSIVEKEILGIPTDKFADCTMNYLSEFVDLIESALFSSDNSEAHKNR</sequence>
<proteinExistence type="predicted"/>
<dbReference type="Proteomes" id="UP001565236">
    <property type="component" value="Unassembled WGS sequence"/>
</dbReference>
<keyword evidence="2" id="KW-1185">Reference proteome</keyword>
<dbReference type="EMBL" id="JBCLUF010000003">
    <property type="protein sequence ID" value="MEY8661562.1"/>
    <property type="molecule type" value="Genomic_DNA"/>
</dbReference>
<comment type="caution">
    <text evidence="1">The sequence shown here is derived from an EMBL/GenBank/DDBJ whole genome shotgun (WGS) entry which is preliminary data.</text>
</comment>
<evidence type="ECO:0000313" key="1">
    <source>
        <dbReference type="EMBL" id="MEY8661562.1"/>
    </source>
</evidence>
<reference evidence="1 2" key="1">
    <citation type="submission" date="2024-03" db="EMBL/GenBank/DDBJ databases">
        <title>Mouse gut bacterial collection (mGBC) of GemPharmatech.</title>
        <authorList>
            <person name="He Y."/>
            <person name="Dong L."/>
            <person name="Wu D."/>
            <person name="Gao X."/>
            <person name="Lin Z."/>
        </authorList>
    </citation>
    <scope>NUCLEOTIDE SEQUENCE [LARGE SCALE GENOMIC DNA]</scope>
    <source>
        <strain evidence="1 2">15-30</strain>
    </source>
</reference>